<feature type="transmembrane region" description="Helical" evidence="1">
    <location>
        <begin position="53"/>
        <end position="71"/>
    </location>
</feature>
<dbReference type="Proteomes" id="UP000237839">
    <property type="component" value="Unassembled WGS sequence"/>
</dbReference>
<evidence type="ECO:0000256" key="1">
    <source>
        <dbReference type="SAM" id="Phobius"/>
    </source>
</evidence>
<feature type="transmembrane region" description="Helical" evidence="1">
    <location>
        <begin position="165"/>
        <end position="189"/>
    </location>
</feature>
<comment type="caution">
    <text evidence="2">The sequence shown here is derived from an EMBL/GenBank/DDBJ whole genome shotgun (WGS) entry which is preliminary data.</text>
</comment>
<proteinExistence type="predicted"/>
<dbReference type="OrthoDB" id="6868340at2"/>
<feature type="transmembrane region" description="Helical" evidence="1">
    <location>
        <begin position="130"/>
        <end position="153"/>
    </location>
</feature>
<evidence type="ECO:0000313" key="2">
    <source>
        <dbReference type="EMBL" id="PRC91160.1"/>
    </source>
</evidence>
<keyword evidence="3" id="KW-1185">Reference proteome</keyword>
<name>A0A2S9GTX5_9BURK</name>
<dbReference type="AlphaFoldDB" id="A0A2S9GTX5"/>
<reference evidence="2 3" key="1">
    <citation type="submission" date="2018-02" db="EMBL/GenBank/DDBJ databases">
        <title>Solimicrobium silvestre gen. nov., sp. nov., isolated from alpine forest soil.</title>
        <authorList>
            <person name="Margesin R."/>
            <person name="Albuquerque L."/>
            <person name="Zhang D.-C."/>
            <person name="Froufe H.J.C."/>
            <person name="Severino R."/>
            <person name="Roxo I."/>
            <person name="Egas C."/>
            <person name="Da Costa M.S."/>
        </authorList>
    </citation>
    <scope>NUCLEOTIDE SEQUENCE [LARGE SCALE GENOMIC DNA]</scope>
    <source>
        <strain evidence="2 3">S20-91</strain>
    </source>
</reference>
<keyword evidence="1" id="KW-0472">Membrane</keyword>
<dbReference type="RefSeq" id="WP_105533892.1">
    <property type="nucleotide sequence ID" value="NZ_PUGF01000028.1"/>
</dbReference>
<accession>A0A2S9GTX5</accession>
<organism evidence="2 3">
    <name type="scientific">Solimicrobium silvestre</name>
    <dbReference type="NCBI Taxonomy" id="2099400"/>
    <lineage>
        <taxon>Bacteria</taxon>
        <taxon>Pseudomonadati</taxon>
        <taxon>Pseudomonadota</taxon>
        <taxon>Betaproteobacteria</taxon>
        <taxon>Burkholderiales</taxon>
        <taxon>Oxalobacteraceae</taxon>
        <taxon>Solimicrobium</taxon>
    </lineage>
</organism>
<keyword evidence="1" id="KW-0812">Transmembrane</keyword>
<sequence>MAIRDLHRISALMIAAYAALHVTNHIVGIGGAVSHINFMEAIRPIYRQPVIEAVLLFCVMFQVGSGLFLAIRGWKQRHGLIPWVQAASGMYLAFFLVVHVSAVLLGRAVLKLDTNFYFAAAGFYETPYKFFFAPYYFFAIFALFTHLGCAAYWQVQARPTLVRALTVLIPAGCGLVISLFIVLSLAGVLHPVEIPAEYKATYELK</sequence>
<gene>
    <name evidence="2" type="ORF">S2091_4161</name>
</gene>
<dbReference type="EMBL" id="PUGF01000028">
    <property type="protein sequence ID" value="PRC91160.1"/>
    <property type="molecule type" value="Genomic_DNA"/>
</dbReference>
<feature type="transmembrane region" description="Helical" evidence="1">
    <location>
        <begin position="12"/>
        <end position="33"/>
    </location>
</feature>
<feature type="transmembrane region" description="Helical" evidence="1">
    <location>
        <begin position="91"/>
        <end position="110"/>
    </location>
</feature>
<protein>
    <submittedName>
        <fullName evidence="2">Uncharacterized protein</fullName>
    </submittedName>
</protein>
<evidence type="ECO:0000313" key="3">
    <source>
        <dbReference type="Proteomes" id="UP000237839"/>
    </source>
</evidence>
<keyword evidence="1" id="KW-1133">Transmembrane helix</keyword>